<evidence type="ECO:0000313" key="2">
    <source>
        <dbReference type="EMBL" id="CAK0883075.1"/>
    </source>
</evidence>
<evidence type="ECO:0000313" key="3">
    <source>
        <dbReference type="Proteomes" id="UP001189429"/>
    </source>
</evidence>
<feature type="compositionally biased region" description="Low complexity" evidence="1">
    <location>
        <begin position="188"/>
        <end position="204"/>
    </location>
</feature>
<reference evidence="2" key="1">
    <citation type="submission" date="2023-10" db="EMBL/GenBank/DDBJ databases">
        <authorList>
            <person name="Chen Y."/>
            <person name="Shah S."/>
            <person name="Dougan E. K."/>
            <person name="Thang M."/>
            <person name="Chan C."/>
        </authorList>
    </citation>
    <scope>NUCLEOTIDE SEQUENCE [LARGE SCALE GENOMIC DNA]</scope>
</reference>
<accession>A0ABN9WA17</accession>
<keyword evidence="3" id="KW-1185">Reference proteome</keyword>
<proteinExistence type="predicted"/>
<feature type="region of interest" description="Disordered" evidence="1">
    <location>
        <begin position="187"/>
        <end position="217"/>
    </location>
</feature>
<sequence length="217" mass="22857">MVAEEVLLPEGRPTRGRVDEMILALEKHMTDDEPVYSNLLDGTWKVQYSGSWAPGLLASPTRELALFLYGGFSLGGALSSFVSGAFGKNLGLKLGAKTVKIQGGRDVLATVSVIRGETTDELSYTAELMPLSGRRMSEEVMSVDLPAPLGTQEPPMELRRSILITYLDGDVMVARDETGVPDVLVRVSAPPGAAPQPAGSAASEGDGGVDPLISEAA</sequence>
<evidence type="ECO:0008006" key="4">
    <source>
        <dbReference type="Google" id="ProtNLM"/>
    </source>
</evidence>
<dbReference type="Proteomes" id="UP001189429">
    <property type="component" value="Unassembled WGS sequence"/>
</dbReference>
<name>A0ABN9WA17_9DINO</name>
<protein>
    <recommendedName>
        <fullName evidence="4">Plastid lipid-associated protein/fibrillin conserved domain-containing protein</fullName>
    </recommendedName>
</protein>
<comment type="caution">
    <text evidence="2">The sequence shown here is derived from an EMBL/GenBank/DDBJ whole genome shotgun (WGS) entry which is preliminary data.</text>
</comment>
<dbReference type="EMBL" id="CAUYUJ010018371">
    <property type="protein sequence ID" value="CAK0883075.1"/>
    <property type="molecule type" value="Genomic_DNA"/>
</dbReference>
<evidence type="ECO:0000256" key="1">
    <source>
        <dbReference type="SAM" id="MobiDB-lite"/>
    </source>
</evidence>
<organism evidence="2 3">
    <name type="scientific">Prorocentrum cordatum</name>
    <dbReference type="NCBI Taxonomy" id="2364126"/>
    <lineage>
        <taxon>Eukaryota</taxon>
        <taxon>Sar</taxon>
        <taxon>Alveolata</taxon>
        <taxon>Dinophyceae</taxon>
        <taxon>Prorocentrales</taxon>
        <taxon>Prorocentraceae</taxon>
        <taxon>Prorocentrum</taxon>
    </lineage>
</organism>
<gene>
    <name evidence="2" type="ORF">PCOR1329_LOCUS65370</name>
</gene>